<keyword evidence="7" id="KW-1185">Reference proteome</keyword>
<proteinExistence type="predicted"/>
<dbReference type="Gene3D" id="3.30.1330.60">
    <property type="entry name" value="OmpA-like domain"/>
    <property type="match status" value="1"/>
</dbReference>
<dbReference type="EMBL" id="SIHO01000001">
    <property type="protein sequence ID" value="TFU05673.1"/>
    <property type="molecule type" value="Genomic_DNA"/>
</dbReference>
<dbReference type="PROSITE" id="PS51123">
    <property type="entry name" value="OMPA_2"/>
    <property type="match status" value="1"/>
</dbReference>
<evidence type="ECO:0000256" key="2">
    <source>
        <dbReference type="ARBA" id="ARBA00023136"/>
    </source>
</evidence>
<protein>
    <submittedName>
        <fullName evidence="6">OmpA family protein</fullName>
    </submittedName>
</protein>
<dbReference type="AlphaFoldDB" id="A0A4Y9ER40"/>
<organism evidence="6 7">
    <name type="scientific">Glacieibacterium arshaanense</name>
    <dbReference type="NCBI Taxonomy" id="2511025"/>
    <lineage>
        <taxon>Bacteria</taxon>
        <taxon>Pseudomonadati</taxon>
        <taxon>Pseudomonadota</taxon>
        <taxon>Alphaproteobacteria</taxon>
        <taxon>Sphingomonadales</taxon>
        <taxon>Sphingosinicellaceae</taxon>
        <taxon>Glacieibacterium</taxon>
    </lineage>
</organism>
<keyword evidence="3" id="KW-0998">Cell outer membrane</keyword>
<evidence type="ECO:0000256" key="4">
    <source>
        <dbReference type="PROSITE-ProRule" id="PRU00473"/>
    </source>
</evidence>
<feature type="domain" description="OmpA-like" evidence="5">
    <location>
        <begin position="228"/>
        <end position="347"/>
    </location>
</feature>
<dbReference type="InterPro" id="IPR006665">
    <property type="entry name" value="OmpA-like"/>
</dbReference>
<evidence type="ECO:0000256" key="3">
    <source>
        <dbReference type="ARBA" id="ARBA00023237"/>
    </source>
</evidence>
<evidence type="ECO:0000256" key="1">
    <source>
        <dbReference type="ARBA" id="ARBA00004442"/>
    </source>
</evidence>
<dbReference type="InterPro" id="IPR006664">
    <property type="entry name" value="OMP_bac"/>
</dbReference>
<evidence type="ECO:0000313" key="7">
    <source>
        <dbReference type="Proteomes" id="UP000297737"/>
    </source>
</evidence>
<sequence>MFFALTDENTVGHVVLPCQVELSALGRSARCFNSFGAGRGSSAGDVWFGSNSLSVDVKDLLESHVARGAVLPALTGEGFKMANSSYLRLGFVGALLLAGSTMALADGTNIKGVITSRDGANMTVTGQDGTKTVITITDTTNVQQVEGSLGVRKDSEPATALIDGLPVSVDVVQNGTETDATAVKFKASDLKTAQMVQAGVAQEDAKLQSQVSANAANEADLRNHVANMDNYTSVADTTVLFAVNSTALSPAAKSALQAISAKAKATNGYLVSVQGFTDSSGNAAYNQKLSDERAAAVTAYLLQIGNIKPYRMLSPAAMSQSNPVGSNETASGKAENRRVTVNVLVSKGLQGL</sequence>
<dbReference type="GO" id="GO:0009279">
    <property type="term" value="C:cell outer membrane"/>
    <property type="evidence" value="ECO:0007669"/>
    <property type="project" value="UniProtKB-SubCell"/>
</dbReference>
<accession>A0A4Y9ER40</accession>
<dbReference type="Pfam" id="PF00691">
    <property type="entry name" value="OmpA"/>
    <property type="match status" value="1"/>
</dbReference>
<reference evidence="6 7" key="1">
    <citation type="submission" date="2019-02" db="EMBL/GenBank/DDBJ databases">
        <title>Polymorphobacter sp. isolated from the lake at the Tibet of China.</title>
        <authorList>
            <person name="Li A."/>
        </authorList>
    </citation>
    <scope>NUCLEOTIDE SEQUENCE [LARGE SCALE GENOMIC DNA]</scope>
    <source>
        <strain evidence="6 7">DJ1R-1</strain>
    </source>
</reference>
<dbReference type="InterPro" id="IPR036737">
    <property type="entry name" value="OmpA-like_sf"/>
</dbReference>
<dbReference type="InterPro" id="IPR050330">
    <property type="entry name" value="Bact_OuterMem_StrucFunc"/>
</dbReference>
<comment type="subcellular location">
    <subcellularLocation>
        <location evidence="1">Cell outer membrane</location>
    </subcellularLocation>
</comment>
<dbReference type="Proteomes" id="UP000297737">
    <property type="component" value="Unassembled WGS sequence"/>
</dbReference>
<evidence type="ECO:0000313" key="6">
    <source>
        <dbReference type="EMBL" id="TFU05673.1"/>
    </source>
</evidence>
<name>A0A4Y9ER40_9SPHN</name>
<evidence type="ECO:0000259" key="5">
    <source>
        <dbReference type="PROSITE" id="PS51123"/>
    </source>
</evidence>
<dbReference type="PRINTS" id="PR01021">
    <property type="entry name" value="OMPADOMAIN"/>
</dbReference>
<dbReference type="PANTHER" id="PTHR30329:SF21">
    <property type="entry name" value="LIPOPROTEIN YIAD-RELATED"/>
    <property type="match status" value="1"/>
</dbReference>
<keyword evidence="2 4" id="KW-0472">Membrane</keyword>
<comment type="caution">
    <text evidence="6">The sequence shown here is derived from an EMBL/GenBank/DDBJ whole genome shotgun (WGS) entry which is preliminary data.</text>
</comment>
<dbReference type="OrthoDB" id="113254at2"/>
<dbReference type="PANTHER" id="PTHR30329">
    <property type="entry name" value="STATOR ELEMENT OF FLAGELLAR MOTOR COMPLEX"/>
    <property type="match status" value="1"/>
</dbReference>
<gene>
    <name evidence="6" type="ORF">EUV02_01160</name>
</gene>
<dbReference type="CDD" id="cd07185">
    <property type="entry name" value="OmpA_C-like"/>
    <property type="match status" value="1"/>
</dbReference>
<dbReference type="SUPFAM" id="SSF103088">
    <property type="entry name" value="OmpA-like"/>
    <property type="match status" value="1"/>
</dbReference>